<evidence type="ECO:0000313" key="3">
    <source>
        <dbReference type="EMBL" id="MCR2746060.1"/>
    </source>
</evidence>
<dbReference type="RefSeq" id="WP_257511303.1">
    <property type="nucleotide sequence ID" value="NZ_JANKHG010000015.1"/>
</dbReference>
<comment type="subcellular location">
    <subcellularLocation>
        <location evidence="2">Cytoplasm</location>
    </subcellularLocation>
    <text evidence="2">Associated with two foci at the outer edges of the nucleoid region in young cells, and at four foci within both cell halves in older cells.</text>
</comment>
<keyword evidence="2" id="KW-0132">Cell division</keyword>
<accession>A0ABT1XFK2</accession>
<comment type="caution">
    <text evidence="3">The sequence shown here is derived from an EMBL/GenBank/DDBJ whole genome shotgun (WGS) entry which is preliminary data.</text>
</comment>
<protein>
    <recommendedName>
        <fullName evidence="1 2">Segregation and condensation protein A</fullName>
    </recommendedName>
</protein>
<keyword evidence="4" id="KW-1185">Reference proteome</keyword>
<name>A0ABT1XFK2_9BURK</name>
<reference evidence="3" key="1">
    <citation type="submission" date="2022-07" db="EMBL/GenBank/DDBJ databases">
        <authorList>
            <person name="Xamxidin M."/>
        </authorList>
    </citation>
    <scope>NUCLEOTIDE SEQUENCE</scope>
    <source>
        <strain evidence="3">YS8-69</strain>
    </source>
</reference>
<dbReference type="PANTHER" id="PTHR33969">
    <property type="entry name" value="SEGREGATION AND CONDENSATION PROTEIN A"/>
    <property type="match status" value="1"/>
</dbReference>
<dbReference type="PANTHER" id="PTHR33969:SF2">
    <property type="entry name" value="SEGREGATION AND CONDENSATION PROTEIN A"/>
    <property type="match status" value="1"/>
</dbReference>
<sequence length="292" mass="33336">MSSDLEDVSVLTPKDSTPNTVDGVGLARLYGSPLFNMPKDLYIPPDALEIFLEAFEGPLDLLLYLIRKQNFNILDIPMAELTRQYLTYVEEIRTRNLELAAEYLLMAAMLIEIKSRMLLPVIPKDGEDEAEDPRAELARRLIEYEQMKLAAQDLDKVPLVGRDFWIAHAYHDPNTVERFPDVNPDELRDAWQAILRRASLVKAHTISREELSVREHMTMILRRLQTQKFVEFFDMFDIERGVPVVVVNFIAMLELTREGLVKVTQAEPFAPIYVRLGYEATGGSGADSILPI</sequence>
<evidence type="ECO:0000313" key="4">
    <source>
        <dbReference type="Proteomes" id="UP001165267"/>
    </source>
</evidence>
<gene>
    <name evidence="2" type="primary">scpA</name>
    <name evidence="3" type="ORF">NSP04_05305</name>
</gene>
<proteinExistence type="inferred from homology"/>
<keyword evidence="2" id="KW-0131">Cell cycle</keyword>
<organism evidence="3 4">
    <name type="scientific">Limnobacter parvus</name>
    <dbReference type="NCBI Taxonomy" id="2939690"/>
    <lineage>
        <taxon>Bacteria</taxon>
        <taxon>Pseudomonadati</taxon>
        <taxon>Pseudomonadota</taxon>
        <taxon>Betaproteobacteria</taxon>
        <taxon>Burkholderiales</taxon>
        <taxon>Burkholderiaceae</taxon>
        <taxon>Limnobacter</taxon>
    </lineage>
</organism>
<dbReference type="HAMAP" id="MF_01805">
    <property type="entry name" value="ScpA"/>
    <property type="match status" value="1"/>
</dbReference>
<comment type="function">
    <text evidence="2">Participates in chromosomal partition during cell division. May act via the formation of a condensin-like complex containing Smc and ScpB that pull DNA away from mid-cell into both cell halves.</text>
</comment>
<dbReference type="Gene3D" id="6.10.250.2410">
    <property type="match status" value="1"/>
</dbReference>
<dbReference type="Proteomes" id="UP001165267">
    <property type="component" value="Unassembled WGS sequence"/>
</dbReference>
<dbReference type="InterPro" id="IPR003768">
    <property type="entry name" value="ScpA"/>
</dbReference>
<comment type="similarity">
    <text evidence="2">Belongs to the ScpA family.</text>
</comment>
<evidence type="ECO:0000256" key="1">
    <source>
        <dbReference type="ARBA" id="ARBA00044777"/>
    </source>
</evidence>
<evidence type="ECO:0000256" key="2">
    <source>
        <dbReference type="HAMAP-Rule" id="MF_01805"/>
    </source>
</evidence>
<dbReference type="Pfam" id="PF02616">
    <property type="entry name" value="SMC_ScpA"/>
    <property type="match status" value="1"/>
</dbReference>
<keyword evidence="2" id="KW-0963">Cytoplasm</keyword>
<comment type="subunit">
    <text evidence="2">Component of a cohesin-like complex composed of ScpA, ScpB and the Smc homodimer, in which ScpA and ScpB bind to the head domain of Smc. The presence of the three proteins is required for the association of the complex with DNA.</text>
</comment>
<keyword evidence="2" id="KW-0159">Chromosome partition</keyword>
<dbReference type="EMBL" id="JANKHG010000015">
    <property type="protein sequence ID" value="MCR2746060.1"/>
    <property type="molecule type" value="Genomic_DNA"/>
</dbReference>